<evidence type="ECO:0000259" key="1">
    <source>
        <dbReference type="Pfam" id="PF13086"/>
    </source>
</evidence>
<dbReference type="InterPro" id="IPR027417">
    <property type="entry name" value="P-loop_NTPase"/>
</dbReference>
<gene>
    <name evidence="2" type="ORF">RCOM_1969720</name>
</gene>
<dbReference type="InterPro" id="IPR050534">
    <property type="entry name" value="Coronavir_polyprotein_1ab"/>
</dbReference>
<dbReference type="InterPro" id="IPR041677">
    <property type="entry name" value="DNA2/NAM7_AAA_11"/>
</dbReference>
<feature type="domain" description="DNA2/NAM7 helicase helicase" evidence="1">
    <location>
        <begin position="179"/>
        <end position="241"/>
    </location>
</feature>
<dbReference type="Gene3D" id="3.40.50.300">
    <property type="entry name" value="P-loop containing nucleotide triphosphate hydrolases"/>
    <property type="match status" value="1"/>
</dbReference>
<dbReference type="STRING" id="3988.B9TIJ8"/>
<evidence type="ECO:0000313" key="3">
    <source>
        <dbReference type="Proteomes" id="UP000008311"/>
    </source>
</evidence>
<dbReference type="EMBL" id="EQ982644">
    <property type="protein sequence ID" value="EEF24315.1"/>
    <property type="molecule type" value="Genomic_DNA"/>
</dbReference>
<proteinExistence type="predicted"/>
<evidence type="ECO:0000313" key="2">
    <source>
        <dbReference type="EMBL" id="EEF24315.1"/>
    </source>
</evidence>
<name>B9TIJ8_RICCO</name>
<dbReference type="InParanoid" id="B9TIJ8"/>
<dbReference type="GO" id="GO:0004386">
    <property type="term" value="F:helicase activity"/>
    <property type="evidence" value="ECO:0007669"/>
    <property type="project" value="InterPro"/>
</dbReference>
<accession>B9TIJ8</accession>
<dbReference type="AlphaFoldDB" id="B9TIJ8"/>
<dbReference type="Pfam" id="PF13086">
    <property type="entry name" value="AAA_11"/>
    <property type="match status" value="1"/>
</dbReference>
<dbReference type="PANTHER" id="PTHR43788">
    <property type="entry name" value="DNA2/NAM7 HELICASE FAMILY MEMBER"/>
    <property type="match status" value="1"/>
</dbReference>
<dbReference type="PANTHER" id="PTHR43788:SF8">
    <property type="entry name" value="DNA-BINDING PROTEIN SMUBP-2"/>
    <property type="match status" value="1"/>
</dbReference>
<protein>
    <recommendedName>
        <fullName evidence="1">DNA2/NAM7 helicase helicase domain-containing protein</fullName>
    </recommendedName>
</protein>
<feature type="non-terminal residue" evidence="2">
    <location>
        <position position="242"/>
    </location>
</feature>
<keyword evidence="3" id="KW-1185">Reference proteome</keyword>
<reference evidence="3" key="1">
    <citation type="journal article" date="2010" name="Nat. Biotechnol.">
        <title>Draft genome sequence of the oilseed species Ricinus communis.</title>
        <authorList>
            <person name="Chan A.P."/>
            <person name="Crabtree J."/>
            <person name="Zhao Q."/>
            <person name="Lorenzi H."/>
            <person name="Orvis J."/>
            <person name="Puiu D."/>
            <person name="Melake-Berhan A."/>
            <person name="Jones K.M."/>
            <person name="Redman J."/>
            <person name="Chen G."/>
            <person name="Cahoon E.B."/>
            <person name="Gedil M."/>
            <person name="Stanke M."/>
            <person name="Haas B.J."/>
            <person name="Wortman J.R."/>
            <person name="Fraser-Liggett C.M."/>
            <person name="Ravel J."/>
            <person name="Rabinowicz P.D."/>
        </authorList>
    </citation>
    <scope>NUCLEOTIDE SEQUENCE [LARGE SCALE GENOMIC DNA]</scope>
    <source>
        <strain evidence="3">cv. Hale</strain>
    </source>
</reference>
<organism evidence="2 3">
    <name type="scientific">Ricinus communis</name>
    <name type="common">Castor bean</name>
    <dbReference type="NCBI Taxonomy" id="3988"/>
    <lineage>
        <taxon>Eukaryota</taxon>
        <taxon>Viridiplantae</taxon>
        <taxon>Streptophyta</taxon>
        <taxon>Embryophyta</taxon>
        <taxon>Tracheophyta</taxon>
        <taxon>Spermatophyta</taxon>
        <taxon>Magnoliopsida</taxon>
        <taxon>eudicotyledons</taxon>
        <taxon>Gunneridae</taxon>
        <taxon>Pentapetalae</taxon>
        <taxon>rosids</taxon>
        <taxon>fabids</taxon>
        <taxon>Malpighiales</taxon>
        <taxon>Euphorbiaceae</taxon>
        <taxon>Acalyphoideae</taxon>
        <taxon>Acalypheae</taxon>
        <taxon>Ricinus</taxon>
    </lineage>
</organism>
<dbReference type="Proteomes" id="UP000008311">
    <property type="component" value="Unassembled WGS sequence"/>
</dbReference>
<sequence length="242" mass="26561">MVSIQVGDEDKTTQISDWAIYWSDKFEALQLRCYFPSSKTYTRPLSDCRVSPTRELGERLLIKSGSTIVTPIAKVTIYGERYAVVYYQDADKPYVFKMDGIGFATPTAMKNTPVFQYFTAVANARQERAASKTDREIAANVVRQLGRLPASADTALQAYCTGRNGAQTPGQGLIYPFGLNESQLAAVEQAFRAQVSVIEGPPGTGKTQTILNIVANILLRGQTVAVLSNNNAAVENVYEKLE</sequence>
<dbReference type="SUPFAM" id="SSF52540">
    <property type="entry name" value="P-loop containing nucleoside triphosphate hydrolases"/>
    <property type="match status" value="1"/>
</dbReference>